<dbReference type="EMBL" id="VSSQ01017314">
    <property type="protein sequence ID" value="MPM59480.1"/>
    <property type="molecule type" value="Genomic_DNA"/>
</dbReference>
<evidence type="ECO:0000256" key="1">
    <source>
        <dbReference type="ARBA" id="ARBA00004141"/>
    </source>
</evidence>
<dbReference type="InterPro" id="IPR035952">
    <property type="entry name" value="Rhomboid-like_sf"/>
</dbReference>
<evidence type="ECO:0008006" key="7">
    <source>
        <dbReference type="Google" id="ProtNLM"/>
    </source>
</evidence>
<keyword evidence="3" id="KW-1133">Transmembrane helix</keyword>
<comment type="caution">
    <text evidence="6">The sequence shown here is derived from an EMBL/GenBank/DDBJ whole genome shotgun (WGS) entry which is preliminary data.</text>
</comment>
<reference evidence="6" key="1">
    <citation type="submission" date="2019-08" db="EMBL/GenBank/DDBJ databases">
        <authorList>
            <person name="Kucharzyk K."/>
            <person name="Murdoch R.W."/>
            <person name="Higgins S."/>
            <person name="Loffler F."/>
        </authorList>
    </citation>
    <scope>NUCLEOTIDE SEQUENCE</scope>
</reference>
<dbReference type="SUPFAM" id="SSF144091">
    <property type="entry name" value="Rhomboid-like"/>
    <property type="match status" value="1"/>
</dbReference>
<evidence type="ECO:0000256" key="4">
    <source>
        <dbReference type="ARBA" id="ARBA00023136"/>
    </source>
</evidence>
<protein>
    <recommendedName>
        <fullName evidence="7">Peptidase S54 rhomboid domain-containing protein</fullName>
    </recommendedName>
</protein>
<feature type="region of interest" description="Disordered" evidence="5">
    <location>
        <begin position="34"/>
        <end position="57"/>
    </location>
</feature>
<evidence type="ECO:0000256" key="3">
    <source>
        <dbReference type="ARBA" id="ARBA00022989"/>
    </source>
</evidence>
<gene>
    <name evidence="6" type="ORF">SDC9_106324</name>
</gene>
<proteinExistence type="predicted"/>
<organism evidence="6">
    <name type="scientific">bioreactor metagenome</name>
    <dbReference type="NCBI Taxonomy" id="1076179"/>
    <lineage>
        <taxon>unclassified sequences</taxon>
        <taxon>metagenomes</taxon>
        <taxon>ecological metagenomes</taxon>
    </lineage>
</organism>
<evidence type="ECO:0000313" key="6">
    <source>
        <dbReference type="EMBL" id="MPM59480.1"/>
    </source>
</evidence>
<evidence type="ECO:0000256" key="5">
    <source>
        <dbReference type="SAM" id="MobiDB-lite"/>
    </source>
</evidence>
<comment type="subcellular location">
    <subcellularLocation>
        <location evidence="1">Membrane</location>
        <topology evidence="1">Multi-pass membrane protein</topology>
    </subcellularLocation>
</comment>
<sequence>MMDASISWEGHLSGAISGLISALVFRKRGPQKPEMVWEEERSADDESNNSNGVVFYS</sequence>
<dbReference type="GO" id="GO:0016020">
    <property type="term" value="C:membrane"/>
    <property type="evidence" value="ECO:0007669"/>
    <property type="project" value="UniProtKB-SubCell"/>
</dbReference>
<evidence type="ECO:0000256" key="2">
    <source>
        <dbReference type="ARBA" id="ARBA00022692"/>
    </source>
</evidence>
<accession>A0A645B209</accession>
<keyword evidence="4" id="KW-0472">Membrane</keyword>
<dbReference type="AlphaFoldDB" id="A0A645B209"/>
<keyword evidence="2" id="KW-0812">Transmembrane</keyword>
<name>A0A645B209_9ZZZZ</name>
<feature type="compositionally biased region" description="Polar residues" evidence="5">
    <location>
        <begin position="48"/>
        <end position="57"/>
    </location>
</feature>